<protein>
    <submittedName>
        <fullName evidence="4">SDR family oxidoreductase</fullName>
    </submittedName>
</protein>
<reference evidence="4 5" key="1">
    <citation type="submission" date="2018-10" db="EMBL/GenBank/DDBJ databases">
        <title>Xanthobacter tagetidis genome sequencing and assembly.</title>
        <authorList>
            <person name="Maclea K.S."/>
            <person name="Goen A.E."/>
            <person name="Fatima S.A."/>
        </authorList>
    </citation>
    <scope>NUCLEOTIDE SEQUENCE [LARGE SCALE GENOMIC DNA]</scope>
    <source>
        <strain evidence="4 5">ATCC 700314</strain>
    </source>
</reference>
<dbReference type="NCBIfam" id="NF005559">
    <property type="entry name" value="PRK07231.1"/>
    <property type="match status" value="1"/>
</dbReference>
<keyword evidence="5" id="KW-1185">Reference proteome</keyword>
<dbReference type="PRINTS" id="PR00081">
    <property type="entry name" value="GDHRDH"/>
</dbReference>
<evidence type="ECO:0000256" key="1">
    <source>
        <dbReference type="ARBA" id="ARBA00006484"/>
    </source>
</evidence>
<dbReference type="InterPro" id="IPR002347">
    <property type="entry name" value="SDR_fam"/>
</dbReference>
<dbReference type="OrthoDB" id="9790146at2"/>
<dbReference type="SMART" id="SM00822">
    <property type="entry name" value="PKS_KR"/>
    <property type="match status" value="1"/>
</dbReference>
<keyword evidence="2" id="KW-0560">Oxidoreductase</keyword>
<dbReference type="RefSeq" id="WP_121624655.1">
    <property type="nucleotide sequence ID" value="NZ_JACIIW010000011.1"/>
</dbReference>
<comment type="similarity">
    <text evidence="1">Belongs to the short-chain dehydrogenases/reductases (SDR) family.</text>
</comment>
<feature type="domain" description="Ketoreductase" evidence="3">
    <location>
        <begin position="6"/>
        <end position="183"/>
    </location>
</feature>
<dbReference type="PRINTS" id="PR00080">
    <property type="entry name" value="SDRFAMILY"/>
</dbReference>
<name>A0A3L7A4G3_9HYPH</name>
<dbReference type="Gene3D" id="3.40.50.720">
    <property type="entry name" value="NAD(P)-binding Rossmann-like Domain"/>
    <property type="match status" value="1"/>
</dbReference>
<dbReference type="EMBL" id="RCTF01000016">
    <property type="protein sequence ID" value="RLP75189.1"/>
    <property type="molecule type" value="Genomic_DNA"/>
</dbReference>
<sequence>MTLEGQSAIVTGGAQGIGLACVAALIADGARVTIADVKLEEAGKAAATFGDKAAAVACDVSRPEDVKAAVDAAEAAFGTVTVLVNNAGITLSGDILSLELDAFRKVLDVNLVGTFLMSQEVARRMVAAKAKGSIVNLSSINSIMAIPAITAYCASKGGVAQVTRASALALAPHGIRVNAVAPGSIMTDMMRGVASDEAAMKRVLSRTPLGRVGEPSEIADAVAFLAGDKASYITGETIFIDGGRAALNYTV</sequence>
<organism evidence="4 5">
    <name type="scientific">Xanthobacter tagetidis</name>
    <dbReference type="NCBI Taxonomy" id="60216"/>
    <lineage>
        <taxon>Bacteria</taxon>
        <taxon>Pseudomonadati</taxon>
        <taxon>Pseudomonadota</taxon>
        <taxon>Alphaproteobacteria</taxon>
        <taxon>Hyphomicrobiales</taxon>
        <taxon>Xanthobacteraceae</taxon>
        <taxon>Xanthobacter</taxon>
    </lineage>
</organism>
<evidence type="ECO:0000313" key="4">
    <source>
        <dbReference type="EMBL" id="RLP75189.1"/>
    </source>
</evidence>
<proteinExistence type="inferred from homology"/>
<dbReference type="AlphaFoldDB" id="A0A3L7A4G3"/>
<accession>A0A3L7A4G3</accession>
<dbReference type="PANTHER" id="PTHR43669:SF3">
    <property type="entry name" value="ALCOHOL DEHYDROGENASE, PUTATIVE (AFU_ORTHOLOGUE AFUA_3G03445)-RELATED"/>
    <property type="match status" value="1"/>
</dbReference>
<gene>
    <name evidence="4" type="ORF">D9R14_17590</name>
</gene>
<dbReference type="Proteomes" id="UP000269692">
    <property type="component" value="Unassembled WGS sequence"/>
</dbReference>
<dbReference type="FunFam" id="3.40.50.720:FF:000084">
    <property type="entry name" value="Short-chain dehydrogenase reductase"/>
    <property type="match status" value="1"/>
</dbReference>
<comment type="caution">
    <text evidence="4">The sequence shown here is derived from an EMBL/GenBank/DDBJ whole genome shotgun (WGS) entry which is preliminary data.</text>
</comment>
<evidence type="ECO:0000313" key="5">
    <source>
        <dbReference type="Proteomes" id="UP000269692"/>
    </source>
</evidence>
<dbReference type="SUPFAM" id="SSF51735">
    <property type="entry name" value="NAD(P)-binding Rossmann-fold domains"/>
    <property type="match status" value="1"/>
</dbReference>
<dbReference type="PANTHER" id="PTHR43669">
    <property type="entry name" value="5-KETO-D-GLUCONATE 5-REDUCTASE"/>
    <property type="match status" value="1"/>
</dbReference>
<dbReference type="Pfam" id="PF13561">
    <property type="entry name" value="adh_short_C2"/>
    <property type="match status" value="1"/>
</dbReference>
<dbReference type="InterPro" id="IPR057326">
    <property type="entry name" value="KR_dom"/>
</dbReference>
<evidence type="ECO:0000256" key="2">
    <source>
        <dbReference type="ARBA" id="ARBA00023002"/>
    </source>
</evidence>
<dbReference type="InterPro" id="IPR036291">
    <property type="entry name" value="NAD(P)-bd_dom_sf"/>
</dbReference>
<evidence type="ECO:0000259" key="3">
    <source>
        <dbReference type="SMART" id="SM00822"/>
    </source>
</evidence>
<dbReference type="GO" id="GO:0016491">
    <property type="term" value="F:oxidoreductase activity"/>
    <property type="evidence" value="ECO:0007669"/>
    <property type="project" value="UniProtKB-KW"/>
</dbReference>